<protein>
    <recommendedName>
        <fullName evidence="11 12">ATP synthase subunit a</fullName>
    </recommendedName>
    <alternativeName>
        <fullName evidence="11">ATP synthase F0 sector subunit a</fullName>
    </alternativeName>
    <alternativeName>
        <fullName evidence="11">F-ATPase subunit 6</fullName>
    </alternativeName>
</protein>
<gene>
    <name evidence="11" type="primary">atpB</name>
    <name evidence="13" type="ORF">A2933_02125</name>
</gene>
<dbReference type="Pfam" id="PF00119">
    <property type="entry name" value="ATP-synt_A"/>
    <property type="match status" value="1"/>
</dbReference>
<dbReference type="Gene3D" id="1.20.120.220">
    <property type="entry name" value="ATP synthase, F0 complex, subunit A"/>
    <property type="match status" value="1"/>
</dbReference>
<dbReference type="HAMAP" id="MF_01393">
    <property type="entry name" value="ATP_synth_a_bact"/>
    <property type="match status" value="1"/>
</dbReference>
<dbReference type="AlphaFoldDB" id="A0A1F6XCT1"/>
<feature type="transmembrane region" description="Helical" evidence="11">
    <location>
        <begin position="184"/>
        <end position="202"/>
    </location>
</feature>
<keyword evidence="6 11" id="KW-0375">Hydrogen ion transport</keyword>
<comment type="caution">
    <text evidence="13">The sequence shown here is derived from an EMBL/GenBank/DDBJ whole genome shotgun (WGS) entry which is preliminary data.</text>
</comment>
<keyword evidence="9 11" id="KW-0472">Membrane</keyword>
<feature type="transmembrane region" description="Helical" evidence="11">
    <location>
        <begin position="243"/>
        <end position="265"/>
    </location>
</feature>
<comment type="similarity">
    <text evidence="2 11 12">Belongs to the ATPase A chain family.</text>
</comment>
<keyword evidence="11" id="KW-1003">Cell membrane</keyword>
<evidence type="ECO:0000256" key="4">
    <source>
        <dbReference type="ARBA" id="ARBA00022547"/>
    </source>
</evidence>
<comment type="function">
    <text evidence="11 12">Key component of the proton channel; it plays a direct role in the translocation of protons across the membrane.</text>
</comment>
<dbReference type="GO" id="GO:0046933">
    <property type="term" value="F:proton-transporting ATP synthase activity, rotational mechanism"/>
    <property type="evidence" value="ECO:0007669"/>
    <property type="project" value="UniProtKB-UniRule"/>
</dbReference>
<evidence type="ECO:0000256" key="10">
    <source>
        <dbReference type="ARBA" id="ARBA00023310"/>
    </source>
</evidence>
<evidence type="ECO:0000256" key="3">
    <source>
        <dbReference type="ARBA" id="ARBA00022448"/>
    </source>
</evidence>
<evidence type="ECO:0000256" key="2">
    <source>
        <dbReference type="ARBA" id="ARBA00006810"/>
    </source>
</evidence>
<name>A0A1F6XCT1_9BACT</name>
<dbReference type="InterPro" id="IPR000568">
    <property type="entry name" value="ATP_synth_F0_asu"/>
</dbReference>
<dbReference type="Proteomes" id="UP000179381">
    <property type="component" value="Unassembled WGS sequence"/>
</dbReference>
<evidence type="ECO:0000256" key="9">
    <source>
        <dbReference type="ARBA" id="ARBA00023136"/>
    </source>
</evidence>
<evidence type="ECO:0000313" key="13">
    <source>
        <dbReference type="EMBL" id="OGI91808.1"/>
    </source>
</evidence>
<dbReference type="EMBL" id="MFVH01000021">
    <property type="protein sequence ID" value="OGI91808.1"/>
    <property type="molecule type" value="Genomic_DNA"/>
</dbReference>
<keyword evidence="5 11" id="KW-0812">Transmembrane</keyword>
<dbReference type="SUPFAM" id="SSF81336">
    <property type="entry name" value="F1F0 ATP synthase subunit A"/>
    <property type="match status" value="1"/>
</dbReference>
<organism evidence="13 14">
    <name type="scientific">Candidatus Nomurabacteria bacterium RIFCSPLOWO2_01_FULL_46_18</name>
    <dbReference type="NCBI Taxonomy" id="1801783"/>
    <lineage>
        <taxon>Bacteria</taxon>
        <taxon>Candidatus Nomuraibacteriota</taxon>
    </lineage>
</organism>
<evidence type="ECO:0000256" key="5">
    <source>
        <dbReference type="ARBA" id="ARBA00022692"/>
    </source>
</evidence>
<dbReference type="PRINTS" id="PR00123">
    <property type="entry name" value="ATPASEA"/>
</dbReference>
<dbReference type="PANTHER" id="PTHR42823:SF3">
    <property type="entry name" value="ATP SYNTHASE SUBUNIT A, CHLOROPLASTIC"/>
    <property type="match status" value="1"/>
</dbReference>
<evidence type="ECO:0000256" key="1">
    <source>
        <dbReference type="ARBA" id="ARBA00004141"/>
    </source>
</evidence>
<evidence type="ECO:0000313" key="14">
    <source>
        <dbReference type="Proteomes" id="UP000179381"/>
    </source>
</evidence>
<reference evidence="13 14" key="1">
    <citation type="journal article" date="2016" name="Nat. Commun.">
        <title>Thousands of microbial genomes shed light on interconnected biogeochemical processes in an aquifer system.</title>
        <authorList>
            <person name="Anantharaman K."/>
            <person name="Brown C.T."/>
            <person name="Hug L.A."/>
            <person name="Sharon I."/>
            <person name="Castelle C.J."/>
            <person name="Probst A.J."/>
            <person name="Thomas B.C."/>
            <person name="Singh A."/>
            <person name="Wilkins M.J."/>
            <person name="Karaoz U."/>
            <person name="Brodie E.L."/>
            <person name="Williams K.H."/>
            <person name="Hubbard S.S."/>
            <person name="Banfield J.F."/>
        </authorList>
    </citation>
    <scope>NUCLEOTIDE SEQUENCE [LARGE SCALE GENOMIC DNA]</scope>
</reference>
<keyword evidence="7 11" id="KW-1133">Transmembrane helix</keyword>
<dbReference type="GO" id="GO:0005886">
    <property type="term" value="C:plasma membrane"/>
    <property type="evidence" value="ECO:0007669"/>
    <property type="project" value="UniProtKB-SubCell"/>
</dbReference>
<evidence type="ECO:0000256" key="7">
    <source>
        <dbReference type="ARBA" id="ARBA00022989"/>
    </source>
</evidence>
<dbReference type="GO" id="GO:0042777">
    <property type="term" value="P:proton motive force-driven plasma membrane ATP synthesis"/>
    <property type="evidence" value="ECO:0007669"/>
    <property type="project" value="TreeGrafter"/>
</dbReference>
<proteinExistence type="inferred from homology"/>
<dbReference type="InterPro" id="IPR035908">
    <property type="entry name" value="F0_ATP_A_sf"/>
</dbReference>
<dbReference type="PROSITE" id="PS00449">
    <property type="entry name" value="ATPASE_A"/>
    <property type="match status" value="1"/>
</dbReference>
<keyword evidence="3 11" id="KW-0813">Transport</keyword>
<feature type="transmembrane region" description="Helical" evidence="11">
    <location>
        <begin position="27"/>
        <end position="48"/>
    </location>
</feature>
<keyword evidence="8 11" id="KW-0406">Ion transport</keyword>
<evidence type="ECO:0000256" key="8">
    <source>
        <dbReference type="ARBA" id="ARBA00023065"/>
    </source>
</evidence>
<evidence type="ECO:0000256" key="6">
    <source>
        <dbReference type="ARBA" id="ARBA00022781"/>
    </source>
</evidence>
<accession>A0A1F6XCT1</accession>
<dbReference type="CDD" id="cd00310">
    <property type="entry name" value="ATP-synt_Fo_a_6"/>
    <property type="match status" value="1"/>
</dbReference>
<keyword evidence="4 11" id="KW-0138">CF(0)</keyword>
<dbReference type="InterPro" id="IPR045082">
    <property type="entry name" value="ATP_syn_F0_a_bact/chloroplast"/>
</dbReference>
<dbReference type="InterPro" id="IPR023011">
    <property type="entry name" value="ATP_synth_F0_asu_AS"/>
</dbReference>
<feature type="transmembrane region" description="Helical" evidence="11">
    <location>
        <begin position="135"/>
        <end position="163"/>
    </location>
</feature>
<evidence type="ECO:0000256" key="12">
    <source>
        <dbReference type="RuleBase" id="RU000483"/>
    </source>
</evidence>
<sequence length="275" mass="30146">MTQESTQISHEATLYAEPVAHLGPLSITNALITSWVAVFVIVLFVFILRKSLREIPKGIQNFFEAILEGALSLCDQVTGSRKISNAVFPLTFSVFLFILVNNWLGLLPLGGFGVIEQSREGLSFVPFLRSGTADINTTLGLSLMSVIGANLFGIFSIGVWRAFNKFINLKALGQIFTKVRHDPAILVVAPVTFFVGILEIIGEFAKVASLSFRLFGNIFAGEVLLIAMSAILPYLLPVPFLFLEIFVGLIQALIFAILTLVYFTIAATHHEEEHG</sequence>
<dbReference type="PANTHER" id="PTHR42823">
    <property type="entry name" value="ATP SYNTHASE SUBUNIT A, CHLOROPLASTIC"/>
    <property type="match status" value="1"/>
</dbReference>
<feature type="transmembrane region" description="Helical" evidence="11">
    <location>
        <begin position="90"/>
        <end position="115"/>
    </location>
</feature>
<comment type="subcellular location">
    <subcellularLocation>
        <location evidence="11 12">Cell membrane</location>
        <topology evidence="11 12">Multi-pass membrane protein</topology>
    </subcellularLocation>
    <subcellularLocation>
        <location evidence="1">Membrane</location>
        <topology evidence="1">Multi-pass membrane protein</topology>
    </subcellularLocation>
</comment>
<dbReference type="NCBIfam" id="TIGR01131">
    <property type="entry name" value="ATP_synt_6_or_A"/>
    <property type="match status" value="1"/>
</dbReference>
<keyword evidence="10 11" id="KW-0066">ATP synthesis</keyword>
<feature type="transmembrane region" description="Helical" evidence="11">
    <location>
        <begin position="214"/>
        <end position="236"/>
    </location>
</feature>
<evidence type="ECO:0000256" key="11">
    <source>
        <dbReference type="HAMAP-Rule" id="MF_01393"/>
    </source>
</evidence>
<dbReference type="GO" id="GO:0045259">
    <property type="term" value="C:proton-transporting ATP synthase complex"/>
    <property type="evidence" value="ECO:0007669"/>
    <property type="project" value="UniProtKB-KW"/>
</dbReference>